<evidence type="ECO:0008006" key="3">
    <source>
        <dbReference type="Google" id="ProtNLM"/>
    </source>
</evidence>
<organism evidence="1 2">
    <name type="scientific">Candidatus Magasanikbacteria bacterium GW2011_GWC2_37_14</name>
    <dbReference type="NCBI Taxonomy" id="1619046"/>
    <lineage>
        <taxon>Bacteria</taxon>
        <taxon>Candidatus Magasanikiibacteriota</taxon>
    </lineage>
</organism>
<sequence>MKNNYDWESVGLDFGNWDEEKIWALNLTVVEIDINELLWHFDAPWWPNDTDERWTVTPWDVLNKTVDSKKQQDITDQVDLSYPIDIFKNKGKWLILDGIHRLVKSYKQGLKKVKVHIIPPERLPEILSGLPIELPNS</sequence>
<proteinExistence type="predicted"/>
<protein>
    <recommendedName>
        <fullName evidence="3">ParB/Sulfiredoxin domain-containing protein</fullName>
    </recommendedName>
</protein>
<name>A0A0G0IV74_9BACT</name>
<evidence type="ECO:0000313" key="2">
    <source>
        <dbReference type="Proteomes" id="UP000034849"/>
    </source>
</evidence>
<evidence type="ECO:0000313" key="1">
    <source>
        <dbReference type="EMBL" id="KKQ28069.1"/>
    </source>
</evidence>
<gene>
    <name evidence="1" type="ORF">US42_C0002G0024</name>
</gene>
<dbReference type="Proteomes" id="UP000034849">
    <property type="component" value="Unassembled WGS sequence"/>
</dbReference>
<accession>A0A0G0IV74</accession>
<comment type="caution">
    <text evidence="1">The sequence shown here is derived from an EMBL/GenBank/DDBJ whole genome shotgun (WGS) entry which is preliminary data.</text>
</comment>
<dbReference type="STRING" id="1619046.US42_C0002G0024"/>
<dbReference type="EMBL" id="LBSX01000002">
    <property type="protein sequence ID" value="KKQ28069.1"/>
    <property type="molecule type" value="Genomic_DNA"/>
</dbReference>
<reference evidence="1 2" key="1">
    <citation type="journal article" date="2015" name="Nature">
        <title>rRNA introns, odd ribosomes, and small enigmatic genomes across a large radiation of phyla.</title>
        <authorList>
            <person name="Brown C.T."/>
            <person name="Hug L.A."/>
            <person name="Thomas B.C."/>
            <person name="Sharon I."/>
            <person name="Castelle C.J."/>
            <person name="Singh A."/>
            <person name="Wilkins M.J."/>
            <person name="Williams K.H."/>
            <person name="Banfield J.F."/>
        </authorList>
    </citation>
    <scope>NUCLEOTIDE SEQUENCE [LARGE SCALE GENOMIC DNA]</scope>
</reference>
<dbReference type="SUPFAM" id="SSF110849">
    <property type="entry name" value="ParB/Sulfiredoxin"/>
    <property type="match status" value="1"/>
</dbReference>
<dbReference type="InterPro" id="IPR036086">
    <property type="entry name" value="ParB/Sulfiredoxin_sf"/>
</dbReference>
<dbReference type="AlphaFoldDB" id="A0A0G0IV74"/>